<dbReference type="GO" id="GO:0046872">
    <property type="term" value="F:metal ion binding"/>
    <property type="evidence" value="ECO:0007669"/>
    <property type="project" value="UniProtKB-KW"/>
</dbReference>
<dbReference type="Gene3D" id="3.90.1760.10">
    <property type="entry name" value="Anthrax toxin, edema factor, central domain"/>
    <property type="match status" value="1"/>
</dbReference>
<keyword evidence="9" id="KW-0479">Metal-binding</keyword>
<dbReference type="CDD" id="cd20501">
    <property type="entry name" value="C80_RtxA-like"/>
    <property type="match status" value="1"/>
</dbReference>
<dbReference type="eggNOG" id="COG2931">
    <property type="taxonomic scope" value="Bacteria"/>
</dbReference>
<keyword evidence="10" id="KW-0677">Repeat</keyword>
<dbReference type="EMBL" id="AEIU01000122">
    <property type="protein sequence ID" value="EFP94682.1"/>
    <property type="molecule type" value="Genomic_DNA"/>
</dbReference>
<dbReference type="InterPro" id="IPR048568">
    <property type="entry name" value="RtxA_C"/>
</dbReference>
<dbReference type="InterPro" id="IPR011009">
    <property type="entry name" value="Kinase-like_dom_sf"/>
</dbReference>
<dbReference type="GO" id="GO:0044164">
    <property type="term" value="C:host cell cytosol"/>
    <property type="evidence" value="ECO:0007669"/>
    <property type="project" value="UniProtKB-SubCell"/>
</dbReference>
<dbReference type="Gene3D" id="2.60.120.260">
    <property type="entry name" value="Galactose-binding domain-like"/>
    <property type="match status" value="1"/>
</dbReference>
<feature type="compositionally biased region" description="Polar residues" evidence="21">
    <location>
        <begin position="1644"/>
        <end position="1666"/>
    </location>
</feature>
<dbReference type="Pfam" id="PF11713">
    <property type="entry name" value="Peptidase_C80"/>
    <property type="match status" value="1"/>
</dbReference>
<keyword evidence="7" id="KW-0645">Protease</keyword>
<keyword evidence="5" id="KW-0964">Secreted</keyword>
<dbReference type="NCBIfam" id="NF012221">
    <property type="entry name" value="MARTX_Nterm"/>
    <property type="match status" value="1"/>
</dbReference>
<dbReference type="STRING" id="796620.VIBC2010_16649"/>
<keyword evidence="17" id="KW-0446">Lipid-binding</keyword>
<dbReference type="eggNOG" id="COG3064">
    <property type="taxonomic scope" value="Bacteria"/>
</dbReference>
<dbReference type="Pfam" id="PF21735">
    <property type="entry name" value="RtxA_C"/>
    <property type="match status" value="6"/>
</dbReference>
<dbReference type="SUPFAM" id="SSF158842">
    <property type="entry name" value="PMT central region-like"/>
    <property type="match status" value="1"/>
</dbReference>
<evidence type="ECO:0000256" key="15">
    <source>
        <dbReference type="ARBA" id="ARBA00022870"/>
    </source>
</evidence>
<dbReference type="SUPFAM" id="SSF51120">
    <property type="entry name" value="beta-Roll"/>
    <property type="match status" value="2"/>
</dbReference>
<keyword evidence="16" id="KW-0843">Virulence</keyword>
<sequence length="4662" mass="503585">MGKPFWRSVEYFFTGNYSADQGNNTIVAIGFGGQIHAYGGDDHISLGSIGATVHTGSGDDTVVGGSAYLKINDSSGHLKVQGAAGYADINKSGAGNVSFSGAAGAVSIDHNGDIGSLDYQGLAAYNELNRLGKQGEVSFSGAGGYNRLNHQTNAGSMEYIGAGAGNKLTRTWFDQYQESHGDINFSGAGVANNIYSSIEEGSIHFSGAGADNYLVRKGKQGDITLRGAGASNRIERTRNAQDNYSQTQGHILFQGVGAYNHLYSDVAHGDIHFDGVGGYNNIVRQGRGQKVAQSSIEFADADNVAFGNATIKGKWITTARQVKPLKSEVESNTYLFAILEDGFTKVNKVVLDNDPVSGQLNYLSTSWYREGNHLNNLTNTQVSQQSGYTAVAQKGAYALFDLSVERQQNFEIHAIEKNLTEYEWVTYGGGTLVEAADITLSNAKMGGYSIGNPVDVKAIKSLKKPNAYIYAVWTGKHTKIVEVELINDEKTGVLKYYASAWYKAGNFTDNIQNEVYSTANGYRSMAKGGYSLSDLQYSVKASRVDSERILNLSDKKTLPLISSNTADSDSSGDVHFKGAGAGNVIHSDVTEGDVHFSGIGAANVISHHSLIGDTYFAGGGGANVIVKSGREGNLSFKGAGLANVIVNSSSSGMTDVAAGGALNVLIRVGNGDYLAHLLAYGNISIHKGNGDSNLMLFGGFNSHTQIGSGKGLWVAGGGFNILTQIGDGGINSIMLGGANALTKLGAGDLNVGMLGGGNILTHLSKDDAPNNTKFIAFGGANVLTKKGNGDVTAIMAGGANVLTHVGNGSTTGIQLGGANILTKVGDGKTTGIMFGIGNVVTHVGSGKTLGVMAGAGNIFTKVGQGTSIAAMIGAGNVLTHIGKGNTWALMGGMGNIFTKVGDGDALALMIAEANVFTHIGNGLTIALMLAKGNIATKVGNGPTLGAMIGNVNVFTHIGDGATFAAMIGQANVMTKVGDELTASLMFGKANISTHVGNGTSIGVFAGELNVMTKVGDGTTLAAMFGKANIMTHVGNGLTGVLALGEANLVTKVGNGFMGVVAASKANVITHVGDATTAAVLAGKGNILTKVGDGTAVGLLISDVGNVMTHVGDGTTLGFAKGKVNLITKIGDGLGVNAVWGEANVLTHIGEGERYTLAKGRANIITKVGDGQETSVVHGDANIMTHIGAGDDYVGAWGKANVVTKVGDGNQVVLAKGEANVVTHIGQGDGYHALWSKANIVTKVGDGTQVTAAKGKANITTVVGDGMSVAASYGDANVHTKVGDGLSVNVAWGKYNLNTKVGDGLNLAVMKGNANANIHMGDGLDISASYARNNINIKVGNGDSYYLAIASSNTKSQKLSSLFEGIKQTVLGVGGSQAINYLVQGDEASTSGSRRGRAAIATPEINHLSGFELESIDPVSTDLSSSIRGQITKVETPNLEALKTDLSIEEQDLSHQPNLITNGDFESGSQGWLRTNGIEVSHSASVYGLDNSSHGDRVTELDVYSNTTLYQEISALKAGEVIQLSFDFAKRSHIGEQEGIEVLWNDHIVFSASDVKDGWQQKDLKLRAQEGTNRISFRATGESNGRGYILDNVIAKSEYLAQNDILENHSSGDTAEVSALSDKERASEDGQRLAAEKEQQLAKLKNSQRQLESTDQDALSQNGSEQKANLEREAREVRDELFSITDGLEQIVQPDINSQPTGNKWREKFASGYLSGIQTQLDSVKAESNEQISAVQKGLIKNRNKLANAVVQSEYGMMHSEKSQADAKNRVDQVKSQADTQLITAQNHEKQAKEAKNSAQDAVQNADRETSAKVEHANSKVANAIKDAKSVQQSSQPKPAPQQPDQIADKPTELTQNSGGETVSTENISEIRPDGRLIQMLEPTEQEELEAGMAAVNRLQINAGSRASKPLIVGDVVSRRQAQESTVVLNDTKIAISRSNPLISGLKLEGLGEVPRVNEEAVLSIGKVMEVRAFKKLANHTGKRRGKSYYNVLRALESYHSADSDYPDQVLTRLTTLRQQLQGYLLGHSDSGRVQAMQTLLSQTEMNLESVVNQLDPDMDIDAKGEFSRLYDQLGNASLKSSEHLYIDGDGRLKLSRDLDAAISQDITLERLQSAVEKEYGTSLSDSVFTELSAKQLAKDGNGVDVSGLKRIHRALEDKIEPVSATLFVWKPSDHSMYGHAALQIGRGRVNVEPDADEIRFFNEDNYVSWWPTGSKGKNPFKVASEDNPDARVRFPDLSLPASMGSRLEDDVASEENDKFGIDLEQNQAKKSEIQAAFSGNADLFESMNGPYASFLLMSPEQLEKSGIPSEVSAPYIEQWSDPHNDMSEVGERFADAIRAYAKELKDPSYISDLLKRSMQDAFEAIHTFKNTEADNGRVFRIHLEGLDAGAMQAEWAKISTNPNARYQLMTQNCSSLVARVLNAGGANKLLGRNSLSKQPSFGVWTPKKLFKFGQDLQQAQLKKVAESSVSQNTPLKKVDRDLLSHTESQSVLTRFFQKRVFGTQDERKQVKDSTRLILSNAISSNEAEKVTINGHVGRLAGYYHHSHSQSQDKENAVTAQKKVVLFLHGPGASAEEQALLVRRHYAKLNVDVMAVNMRGFGASDGVPSEQGFYQDARSMFRYLISERGIKPSNIILHGYSTGAPVAANLARYAAQNDQPVSGLLLDRPIPNMSKAVASIDIANPAGIVASVSKAVMGQFSLQENMTGLSKSTPVMLYTDKGILGDQGEKIRHKLIESGFHVSGEQTNFGHQATGLLIKEHASEIVDYLSLANVLTEDELKRDVIRLPLAEILDKVVRSLGKSSTAMMESGFYNLRTHEANSHEVKRDWAQTLSAINTIRNLYFPNDMQRYFDALKEKRVGNCGDRALYAAHLIINQYGYKGEVETLRLAGSGDHVFVKVGGNSESAKIVDPWTGQYYPFSELNTFLYNPNKDKVLVHRSFDDLKQLFEGLLPAEAGRAGFREERYNSRDFTLTPLAERENVKLGIPEHDQKTFAEIAEREDVIIGLRPIDEKSKSLIASKQYSSKGLMVKAKSADWGPMSGFIPVEQSFAKASARNNLERFNHLAQQALSSGHAVSVDLILEQSRVNELVDKFQAMTRPKWDPQTGLFKTRALMGGEVADQIDFYLQQVTVDGVSRWQVFEAPGKPMQVMGNPDSRLPMTADYDLFTVMPSIRDLGPQDKVKQPISWQEWKESVDYTELSKKQKAMYDNETLYNRKDGESLGVLSDRIKTLKDIINTGLGREEGYEMVHHGADDANFFSVMGDNFPAAFFLPRRLFAESGLGAGRGSIQDYFNVNDQGAVVIRSAQEFSNFQQVAINANYRAAQNSQWNKGLEDPLFTTKRKLSHDYLNARDELAKRFQKPKEIGLESLGPKRKPGLKLNIDTSMTPLERKKREYQQQGLLVASGSFGLVLRDPNDSSVLIKYLGKAHNSALAEAEFFNQFYGEDSASVYRDDNGEVFIRMLKIPGTPVSELAVQDIPNNAQQLYLNMISDLSDANIYHRDLNLSNVMYDAESQRFWPIDFETAESFESGEQFKNYPNDAQMFEKSLHALAQQKLEGLQSNKVNRSDVTSWQQAETPAVDHSAESRFDGHVVIQLEDDPVVTKAAANLAGKYASSSVVIQLDEKGGYRVVHGDATKFSGFLRWQIVGHGRESSDVNHSQMSGYSAEQLATHLAKFEREFKKVEGVSLKPDYISMVGCSLVSDDKQQGFAHQFLTSLDSEGIRADGSARSVDVAIGQDGRKYTLTDGQQWTRKHTDHKVVLNWGANGELTTHQQAIKNGIAIGDIDINKIGVRESDYRLNGAISANREIFSAPARQPKNKIAVSASASNQLSYSGNIQVNVGDGEFTSINWGTSNLGIKVGTGGFKSLSFGDNNVMLHIGDGDSKHSVDIAGYTALEGVQAFIGNRNVSFNMGRSNDVIFMMDKSIPTPPLINPFDGSARIASVLQSLAGSSDGNGWLAQQDQQWNLSGAKKFVNDMSGIDLSSSVDYSTLTELDAHNQRSSRGLKYDAEATLNKKYNQWLSKSGNQAQSGLSRADKLRQLNDKSAFNLAVAGEGADIQVTTGNWNFMFGDNIQSILDTNIGSLFGAMTQQFSATGQARATFTYQPADLPRQLKNRLLGRLAGLTSETTLGDIFGVDYSPSGQLISRTGEPIDTVATLREIIEVMAEFGGEQLKSFADPAKLLNQLKSGIDMGADGIKSFATSHGLQQRTLEEEHSNVGDGLASVKSVAESDTSEDRTFGFNALNLPNLFATIFDQEKQAEMTSLAENLKKNLSEDVLNIKEQTFDFLRSSGHLKGDGDMHVSLGNYNFNWAGDGQDLGAYLGDNNNFWGGRGHDVYYATGISNIFSGDEGNDTGVMMGRENMMFGGEGNDTAVVAGRINHVFLGSGSDQAFIFGEGGEVDMGSGFDYLVTSGNFNRVDAGSGQDYSVTIGSNNQISLAEGDDFARIFGNYNRLNAGTGNDVVKLMGYHAALNGQEGNDHLIAAAMSKFSHFDGGKGRDLMVLGGYQNTFKGGEDTDSFVVSGEAIDVFVEDIRRDDKIVFNDVDWHQLWFRRSGYDLELSIIRDIETVSSQGQFETTGSVLFANYFDNNRADIVLSMSDTDDSGQSEYTALTDSAVDTLVQAMSNFEPKVGANGFMDSFDVHSQEQVISAWSDVVSGKTHFT</sequence>
<gene>
    <name evidence="23" type="ORF">VIBC2010_16649</name>
</gene>
<dbReference type="Proteomes" id="UP000002943">
    <property type="component" value="Unassembled WGS sequence"/>
</dbReference>
<dbReference type="Gene3D" id="2.160.20.160">
    <property type="match status" value="1"/>
</dbReference>
<evidence type="ECO:0000256" key="13">
    <source>
        <dbReference type="ARBA" id="ARBA00022813"/>
    </source>
</evidence>
<evidence type="ECO:0000256" key="4">
    <source>
        <dbReference type="ARBA" id="ARBA00022511"/>
    </source>
</evidence>
<name>E3BQK8_9VIBR</name>
<dbReference type="InterPro" id="IPR020972">
    <property type="entry name" value="Dermonecrotic/RTX_toxin_MLD"/>
</dbReference>
<dbReference type="InterPro" id="IPR037017">
    <property type="entry name" value="Anthrax_toxin_edema_cen_sf"/>
</dbReference>
<comment type="cofactor">
    <cofactor evidence="1">
        <name>Mg(2+)</name>
        <dbReference type="ChEBI" id="CHEBI:18420"/>
    </cofactor>
</comment>
<dbReference type="GO" id="GO:0006508">
    <property type="term" value="P:proteolysis"/>
    <property type="evidence" value="ECO:0007669"/>
    <property type="project" value="UniProtKB-KW"/>
</dbReference>
<dbReference type="GO" id="GO:0016740">
    <property type="term" value="F:transferase activity"/>
    <property type="evidence" value="ECO:0007669"/>
    <property type="project" value="UniProtKB-KW"/>
</dbReference>
<dbReference type="eggNOG" id="COG1073">
    <property type="taxonomic scope" value="Bacteria"/>
</dbReference>
<organism evidence="23 24">
    <name type="scientific">Vibrio caribbeanicus ATCC BAA-2122</name>
    <dbReference type="NCBI Taxonomy" id="796620"/>
    <lineage>
        <taxon>Bacteria</taxon>
        <taxon>Pseudomonadati</taxon>
        <taxon>Pseudomonadota</taxon>
        <taxon>Gammaproteobacteria</taxon>
        <taxon>Vibrionales</taxon>
        <taxon>Vibrionaceae</taxon>
        <taxon>Vibrio</taxon>
    </lineage>
</organism>
<dbReference type="Gene3D" id="1.10.510.10">
    <property type="entry name" value="Transferase(Phosphotransferase) domain 1"/>
    <property type="match status" value="1"/>
</dbReference>
<dbReference type="CDD" id="cd16840">
    <property type="entry name" value="toxin_MLD"/>
    <property type="match status" value="1"/>
</dbReference>
<dbReference type="SUPFAM" id="SSF81298">
    <property type="entry name" value="Adenylylcyclase toxin (the edema factor)"/>
    <property type="match status" value="1"/>
</dbReference>
<evidence type="ECO:0000256" key="10">
    <source>
        <dbReference type="ARBA" id="ARBA00022737"/>
    </source>
</evidence>
<dbReference type="GO" id="GO:0008234">
    <property type="term" value="F:cysteine-type peptidase activity"/>
    <property type="evidence" value="ECO:0007669"/>
    <property type="project" value="UniProtKB-KW"/>
</dbReference>
<feature type="compositionally biased region" description="Basic and acidic residues" evidence="21">
    <location>
        <begin position="1758"/>
        <end position="1772"/>
    </location>
</feature>
<keyword evidence="18" id="KW-0472">Membrane</keyword>
<dbReference type="InterPro" id="IPR020974">
    <property type="entry name" value="CPD_dom"/>
</dbReference>
<accession>E3BQK8</accession>
<keyword evidence="11" id="KW-0378">Hydrolase</keyword>
<dbReference type="SUPFAM" id="SSF53474">
    <property type="entry name" value="alpha/beta-Hydrolases"/>
    <property type="match status" value="1"/>
</dbReference>
<feature type="region of interest" description="Disordered" evidence="21">
    <location>
        <begin position="1611"/>
        <end position="1672"/>
    </location>
</feature>
<keyword evidence="14" id="KW-0460">Magnesium</keyword>
<dbReference type="GO" id="GO:0090729">
    <property type="term" value="F:toxin activity"/>
    <property type="evidence" value="ECO:0007669"/>
    <property type="project" value="UniProtKB-KW"/>
</dbReference>
<dbReference type="PROSITE" id="PS51771">
    <property type="entry name" value="CGT_MARTX_CPD"/>
    <property type="match status" value="1"/>
</dbReference>
<dbReference type="GO" id="GO:0008294">
    <property type="term" value="F:calcium- and calmodulin-responsive adenylate cyclase activity"/>
    <property type="evidence" value="ECO:0007669"/>
    <property type="project" value="InterPro"/>
</dbReference>
<evidence type="ECO:0000256" key="8">
    <source>
        <dbReference type="ARBA" id="ARBA00022679"/>
    </source>
</evidence>
<dbReference type="Pfam" id="PF07634">
    <property type="entry name" value="RtxA"/>
    <property type="match status" value="33"/>
</dbReference>
<dbReference type="InterPro" id="IPR038383">
    <property type="entry name" value="CPD_dom_sf"/>
</dbReference>
<evidence type="ECO:0000256" key="6">
    <source>
        <dbReference type="ARBA" id="ARBA00022656"/>
    </source>
</evidence>
<evidence type="ECO:0000256" key="2">
    <source>
        <dbReference type="ARBA" id="ARBA00004165"/>
    </source>
</evidence>
<dbReference type="Gene3D" id="3.40.50.1820">
    <property type="entry name" value="alpha/beta hydrolase"/>
    <property type="match status" value="1"/>
</dbReference>
<comment type="subcellular location">
    <subcellularLocation>
        <location evidence="2">Host cell membrane</location>
    </subcellularLocation>
    <subcellularLocation>
        <location evidence="20">Host cytoplasm</location>
        <location evidence="20">Host cytosol</location>
    </subcellularLocation>
    <subcellularLocation>
        <location evidence="3">Secreted</location>
    </subcellularLocation>
</comment>
<keyword evidence="4" id="KW-1032">Host cell membrane</keyword>
<keyword evidence="24" id="KW-1185">Reference proteome</keyword>
<dbReference type="RefSeq" id="WP_009603495.1">
    <property type="nucleotide sequence ID" value="NZ_AEIU01000122.1"/>
</dbReference>
<keyword evidence="19" id="KW-1035">Host cytoplasm</keyword>
<evidence type="ECO:0000256" key="12">
    <source>
        <dbReference type="ARBA" id="ARBA00022807"/>
    </source>
</evidence>
<evidence type="ECO:0000256" key="1">
    <source>
        <dbReference type="ARBA" id="ARBA00001946"/>
    </source>
</evidence>
<reference evidence="23 24" key="1">
    <citation type="journal article" date="2012" name="Int. J. Syst. Evol. Microbiol.">
        <title>Vibrio caribbeanicus sp. nov., isolated from the marine sponge Scleritoderma cyanea.</title>
        <authorList>
            <person name="Hoffmann M."/>
            <person name="Monday S.R."/>
            <person name="Allard M.W."/>
            <person name="Strain E.A."/>
            <person name="Whittaker P."/>
            <person name="Naum M."/>
            <person name="McCarthy P.J."/>
            <person name="Lopez J.V."/>
            <person name="Fischer M."/>
            <person name="Brown E.W."/>
        </authorList>
    </citation>
    <scope>NUCLEOTIDE SEQUENCE [LARGE SCALE GENOMIC DNA]</scope>
    <source>
        <strain evidence="23 24">ATCC BAA-2122</strain>
    </source>
</reference>
<dbReference type="PANTHER" id="PTHR12277">
    <property type="entry name" value="ALPHA/BETA HYDROLASE DOMAIN-CONTAINING PROTEIN"/>
    <property type="match status" value="1"/>
</dbReference>
<dbReference type="InterPro" id="IPR029058">
    <property type="entry name" value="AB_hydrolase_fold"/>
</dbReference>
<comment type="caution">
    <text evidence="23">The sequence shown here is derived from an EMBL/GenBank/DDBJ whole genome shotgun (WGS) entry which is preliminary data.</text>
</comment>
<feature type="region of interest" description="Disordered" evidence="21">
    <location>
        <begin position="1757"/>
        <end position="1776"/>
    </location>
</feature>
<dbReference type="PANTHER" id="PTHR12277:SF81">
    <property type="entry name" value="PROTEIN ABHD13"/>
    <property type="match status" value="1"/>
</dbReference>
<dbReference type="GO" id="GO:0020002">
    <property type="term" value="C:host cell plasma membrane"/>
    <property type="evidence" value="ECO:0007669"/>
    <property type="project" value="UniProtKB-SubCell"/>
</dbReference>
<protein>
    <submittedName>
        <fullName evidence="23">RTX toxin RtxA</fullName>
    </submittedName>
</protein>
<dbReference type="Gene3D" id="3.40.50.11050">
    <property type="match status" value="1"/>
</dbReference>
<feature type="domain" description="Peptidase C80" evidence="22">
    <location>
        <begin position="3578"/>
        <end position="3762"/>
    </location>
</feature>
<evidence type="ECO:0000256" key="9">
    <source>
        <dbReference type="ARBA" id="ARBA00022723"/>
    </source>
</evidence>
<dbReference type="GO" id="GO:0005576">
    <property type="term" value="C:extracellular region"/>
    <property type="evidence" value="ECO:0007669"/>
    <property type="project" value="UniProtKB-SubCell"/>
</dbReference>
<dbReference type="Gene3D" id="1.20.140.180">
    <property type="match status" value="1"/>
</dbReference>
<evidence type="ECO:0000256" key="21">
    <source>
        <dbReference type="SAM" id="MobiDB-lite"/>
    </source>
</evidence>
<evidence type="ECO:0000313" key="23">
    <source>
        <dbReference type="EMBL" id="EFP94682.1"/>
    </source>
</evidence>
<evidence type="ECO:0000313" key="24">
    <source>
        <dbReference type="Proteomes" id="UP000002943"/>
    </source>
</evidence>
<dbReference type="Pfam" id="PF11647">
    <property type="entry name" value="MLD"/>
    <property type="match status" value="1"/>
</dbReference>
<evidence type="ECO:0000256" key="7">
    <source>
        <dbReference type="ARBA" id="ARBA00022670"/>
    </source>
</evidence>
<dbReference type="InterPro" id="IPR022742">
    <property type="entry name" value="Hydrolase_4"/>
</dbReference>
<keyword evidence="13" id="KW-0068">Autocatalytic cleavage</keyword>
<dbReference type="InterPro" id="IPR054466">
    <property type="entry name" value="OspG_kinase"/>
</dbReference>
<dbReference type="InterPro" id="IPR011049">
    <property type="entry name" value="Serralysin-like_metalloprot_C"/>
</dbReference>
<keyword evidence="8" id="KW-0808">Transferase</keyword>
<evidence type="ECO:0000256" key="20">
    <source>
        <dbReference type="ARBA" id="ARBA00023586"/>
    </source>
</evidence>
<dbReference type="Pfam" id="PF03497">
    <property type="entry name" value="Anthrax_toxA"/>
    <property type="match status" value="1"/>
</dbReference>
<evidence type="ECO:0000256" key="18">
    <source>
        <dbReference type="ARBA" id="ARBA00023136"/>
    </source>
</evidence>
<feature type="compositionally biased region" description="Polar residues" evidence="21">
    <location>
        <begin position="1852"/>
        <end position="1867"/>
    </location>
</feature>
<evidence type="ECO:0000259" key="22">
    <source>
        <dbReference type="PROSITE" id="PS51771"/>
    </source>
</evidence>
<evidence type="ECO:0000256" key="14">
    <source>
        <dbReference type="ARBA" id="ARBA00022842"/>
    </source>
</evidence>
<dbReference type="InterPro" id="IPR005165">
    <property type="entry name" value="Anthrax_toxin_edema_cen"/>
</dbReference>
<evidence type="ECO:0000256" key="3">
    <source>
        <dbReference type="ARBA" id="ARBA00004613"/>
    </source>
</evidence>
<evidence type="ECO:0000256" key="5">
    <source>
        <dbReference type="ARBA" id="ARBA00022525"/>
    </source>
</evidence>
<feature type="compositionally biased region" description="Basic and acidic residues" evidence="21">
    <location>
        <begin position="1805"/>
        <end position="1817"/>
    </location>
</feature>
<evidence type="ECO:0000256" key="11">
    <source>
        <dbReference type="ARBA" id="ARBA00022801"/>
    </source>
</evidence>
<dbReference type="eggNOG" id="COG1511">
    <property type="taxonomic scope" value="Bacteria"/>
</dbReference>
<dbReference type="Pfam" id="PF12146">
    <property type="entry name" value="Hydrolase_4"/>
    <property type="match status" value="1"/>
</dbReference>
<feature type="compositionally biased region" description="Basic and acidic residues" evidence="21">
    <location>
        <begin position="1620"/>
        <end position="1639"/>
    </location>
</feature>
<dbReference type="Pfam" id="PF22303">
    <property type="entry name" value="OspG_kinase"/>
    <property type="match status" value="1"/>
</dbReference>
<keyword evidence="12" id="KW-0788">Thiol protease</keyword>
<keyword evidence="15" id="KW-1043">Host membrane</keyword>
<evidence type="ECO:0000256" key="17">
    <source>
        <dbReference type="ARBA" id="ARBA00023121"/>
    </source>
</evidence>
<dbReference type="InterPro" id="IPR049824">
    <property type="entry name" value="RtxA-like_C80"/>
</dbReference>
<dbReference type="GO" id="GO:0008289">
    <property type="term" value="F:lipid binding"/>
    <property type="evidence" value="ECO:0007669"/>
    <property type="project" value="UniProtKB-KW"/>
</dbReference>
<keyword evidence="6" id="KW-0800">Toxin</keyword>
<dbReference type="InterPro" id="IPR011509">
    <property type="entry name" value="RtxA_toxin"/>
</dbReference>
<evidence type="ECO:0000256" key="19">
    <source>
        <dbReference type="ARBA" id="ARBA00023200"/>
    </source>
</evidence>
<evidence type="ECO:0000256" key="16">
    <source>
        <dbReference type="ARBA" id="ARBA00023026"/>
    </source>
</evidence>
<dbReference type="Gene3D" id="3.30.200.20">
    <property type="entry name" value="Phosphorylase Kinase, domain 1"/>
    <property type="match status" value="1"/>
</dbReference>
<dbReference type="InterPro" id="IPR035099">
    <property type="entry name" value="Anthrax_toxin_C-terminal"/>
</dbReference>
<proteinExistence type="predicted"/>
<feature type="region of interest" description="Disordered" evidence="21">
    <location>
        <begin position="1785"/>
        <end position="1874"/>
    </location>
</feature>
<dbReference type="eggNOG" id="COG3210">
    <property type="taxonomic scope" value="Bacteria"/>
</dbReference>
<feature type="compositionally biased region" description="Basic and acidic residues" evidence="21">
    <location>
        <begin position="1786"/>
        <end position="1795"/>
    </location>
</feature>
<dbReference type="SUPFAM" id="SSF56112">
    <property type="entry name" value="Protein kinase-like (PK-like)"/>
    <property type="match status" value="1"/>
</dbReference>